<dbReference type="InterPro" id="IPR046947">
    <property type="entry name" value="LytR-like"/>
</dbReference>
<dbReference type="InterPro" id="IPR011006">
    <property type="entry name" value="CheY-like_superfamily"/>
</dbReference>
<evidence type="ECO:0000313" key="4">
    <source>
        <dbReference type="EMBL" id="SEJ68178.1"/>
    </source>
</evidence>
<dbReference type="InterPro" id="IPR007492">
    <property type="entry name" value="LytTR_DNA-bd_dom"/>
</dbReference>
<dbReference type="STRING" id="1416801.SAMN05192553_10867"/>
<dbReference type="PANTHER" id="PTHR37299">
    <property type="entry name" value="TRANSCRIPTIONAL REGULATOR-RELATED"/>
    <property type="match status" value="1"/>
</dbReference>
<dbReference type="Gene3D" id="3.40.50.2300">
    <property type="match status" value="1"/>
</dbReference>
<reference evidence="5" key="1">
    <citation type="submission" date="2016-10" db="EMBL/GenBank/DDBJ databases">
        <authorList>
            <person name="Varghese N."/>
            <person name="Submissions S."/>
        </authorList>
    </citation>
    <scope>NUCLEOTIDE SEQUENCE [LARGE SCALE GENOMIC DNA]</scope>
    <source>
        <strain evidence="5">IBRC-M 10761</strain>
    </source>
</reference>
<protein>
    <submittedName>
        <fullName evidence="4">Two component transcriptional regulator, LytTR family</fullName>
    </submittedName>
</protein>
<dbReference type="PROSITE" id="PS50930">
    <property type="entry name" value="HTH_LYTTR"/>
    <property type="match status" value="1"/>
</dbReference>
<dbReference type="Pfam" id="PF04397">
    <property type="entry name" value="LytTR"/>
    <property type="match status" value="1"/>
</dbReference>
<evidence type="ECO:0000313" key="5">
    <source>
        <dbReference type="Proteomes" id="UP000199403"/>
    </source>
</evidence>
<feature type="modified residue" description="4-aspartylphosphate" evidence="1">
    <location>
        <position position="54"/>
    </location>
</feature>
<proteinExistence type="predicted"/>
<evidence type="ECO:0000259" key="2">
    <source>
        <dbReference type="PROSITE" id="PS50110"/>
    </source>
</evidence>
<dbReference type="InterPro" id="IPR001789">
    <property type="entry name" value="Sig_transdc_resp-reg_receiver"/>
</dbReference>
<dbReference type="PANTHER" id="PTHR37299:SF1">
    <property type="entry name" value="STAGE 0 SPORULATION PROTEIN A HOMOLOG"/>
    <property type="match status" value="1"/>
</dbReference>
<dbReference type="OrthoDB" id="1646880at2"/>
<dbReference type="Gene3D" id="2.40.50.1020">
    <property type="entry name" value="LytTr DNA-binding domain"/>
    <property type="match status" value="1"/>
</dbReference>
<feature type="domain" description="HTH LytTR-type" evidence="3">
    <location>
        <begin position="143"/>
        <end position="247"/>
    </location>
</feature>
<dbReference type="RefSeq" id="WP_092177793.1">
    <property type="nucleotide sequence ID" value="NZ_FNZH01000008.1"/>
</dbReference>
<dbReference type="SMART" id="SM00448">
    <property type="entry name" value="REC"/>
    <property type="match status" value="1"/>
</dbReference>
<dbReference type="Pfam" id="PF00072">
    <property type="entry name" value="Response_reg"/>
    <property type="match status" value="1"/>
</dbReference>
<evidence type="ECO:0000259" key="3">
    <source>
        <dbReference type="PROSITE" id="PS50930"/>
    </source>
</evidence>
<dbReference type="GO" id="GO:0003677">
    <property type="term" value="F:DNA binding"/>
    <property type="evidence" value="ECO:0007669"/>
    <property type="project" value="InterPro"/>
</dbReference>
<keyword evidence="5" id="KW-1185">Reference proteome</keyword>
<feature type="domain" description="Response regulatory" evidence="2">
    <location>
        <begin position="3"/>
        <end position="114"/>
    </location>
</feature>
<gene>
    <name evidence="4" type="ORF">SAMN05192553_10867</name>
</gene>
<dbReference type="AlphaFoldDB" id="A0A1H7AS83"/>
<dbReference type="EMBL" id="FNZH01000008">
    <property type="protein sequence ID" value="SEJ68178.1"/>
    <property type="molecule type" value="Genomic_DNA"/>
</dbReference>
<organism evidence="4 5">
    <name type="scientific">Cyclobacterium xiamenense</name>
    <dbReference type="NCBI Taxonomy" id="1297121"/>
    <lineage>
        <taxon>Bacteria</taxon>
        <taxon>Pseudomonadati</taxon>
        <taxon>Bacteroidota</taxon>
        <taxon>Cytophagia</taxon>
        <taxon>Cytophagales</taxon>
        <taxon>Cyclobacteriaceae</taxon>
        <taxon>Cyclobacterium</taxon>
    </lineage>
</organism>
<dbReference type="SMART" id="SM00850">
    <property type="entry name" value="LytTR"/>
    <property type="match status" value="1"/>
</dbReference>
<sequence length="247" mass="28207">MIRCVIIDDEPLARELLADYLASFPDFELVGAFQDGFEGFKGISELKPELVFLDIEMPKINGFELLELLDEPPKVIFTTAYDTYAIRAFEQQAIDYLLKPFSRDRLRQALEKVSREMHEPYGLAAGLRAIGEERATRDYLQRVVVKAGNNIHILPIDAIAYFSAEGDYVKIVCEGKGYLKLGTMGYFEKVLNPNEFTRIHRSYLVNVSMISKIEPFQKENFLVYLKEGTHLPVSKTGMGKLRKALRI</sequence>
<dbReference type="Proteomes" id="UP000199403">
    <property type="component" value="Unassembled WGS sequence"/>
</dbReference>
<keyword evidence="1" id="KW-0597">Phosphoprotein</keyword>
<dbReference type="PROSITE" id="PS50110">
    <property type="entry name" value="RESPONSE_REGULATORY"/>
    <property type="match status" value="1"/>
</dbReference>
<dbReference type="SUPFAM" id="SSF52172">
    <property type="entry name" value="CheY-like"/>
    <property type="match status" value="1"/>
</dbReference>
<evidence type="ECO:0000256" key="1">
    <source>
        <dbReference type="PROSITE-ProRule" id="PRU00169"/>
    </source>
</evidence>
<name>A0A1H7AS83_9BACT</name>
<dbReference type="GO" id="GO:0000156">
    <property type="term" value="F:phosphorelay response regulator activity"/>
    <property type="evidence" value="ECO:0007669"/>
    <property type="project" value="InterPro"/>
</dbReference>
<accession>A0A1H7AS83</accession>
<dbReference type="FunFam" id="3.40.50.2300:FF:000051">
    <property type="entry name" value="Two-component response regulator yehT"/>
    <property type="match status" value="1"/>
</dbReference>